<dbReference type="EMBL" id="HG002301">
    <property type="protein sequence ID" value="CDF41060.1"/>
    <property type="molecule type" value="Genomic_DNA"/>
</dbReference>
<evidence type="ECO:0000313" key="1">
    <source>
        <dbReference type="EMBL" id="CDF41060.1"/>
    </source>
</evidence>
<proteinExistence type="predicted"/>
<name>R7QUQ1_CHOCR</name>
<gene>
    <name evidence="1" type="ORF">CHC_T00007670001</name>
</gene>
<dbReference type="Gramene" id="CDF41060">
    <property type="protein sequence ID" value="CDF41060"/>
    <property type="gene ID" value="CHC_T00007670001"/>
</dbReference>
<dbReference type="AlphaFoldDB" id="R7QUQ1"/>
<dbReference type="GeneID" id="17319060"/>
<accession>R7QUQ1</accession>
<sequence length="52" mass="5872">MTASVKRRCSYRTSIPSARPQHLSRLYSPENPVCHCDDIPTTPDTTLVAREI</sequence>
<organism evidence="1 2">
    <name type="scientific">Chondrus crispus</name>
    <name type="common">Carrageen Irish moss</name>
    <name type="synonym">Polymorpha crispa</name>
    <dbReference type="NCBI Taxonomy" id="2769"/>
    <lineage>
        <taxon>Eukaryota</taxon>
        <taxon>Rhodophyta</taxon>
        <taxon>Florideophyceae</taxon>
        <taxon>Rhodymeniophycidae</taxon>
        <taxon>Gigartinales</taxon>
        <taxon>Gigartinaceae</taxon>
        <taxon>Chondrus</taxon>
    </lineage>
</organism>
<protein>
    <submittedName>
        <fullName evidence="1">Uncharacterized protein</fullName>
    </submittedName>
</protein>
<dbReference type="KEGG" id="ccp:CHC_T00007670001"/>
<evidence type="ECO:0000313" key="2">
    <source>
        <dbReference type="Proteomes" id="UP000012073"/>
    </source>
</evidence>
<dbReference type="Proteomes" id="UP000012073">
    <property type="component" value="Unassembled WGS sequence"/>
</dbReference>
<reference evidence="2" key="1">
    <citation type="journal article" date="2013" name="Proc. Natl. Acad. Sci. U.S.A.">
        <title>Genome structure and metabolic features in the red seaweed Chondrus crispus shed light on evolution of the Archaeplastida.</title>
        <authorList>
            <person name="Collen J."/>
            <person name="Porcel B."/>
            <person name="Carre W."/>
            <person name="Ball S.G."/>
            <person name="Chaparro C."/>
            <person name="Tonon T."/>
            <person name="Barbeyron T."/>
            <person name="Michel G."/>
            <person name="Noel B."/>
            <person name="Valentin K."/>
            <person name="Elias M."/>
            <person name="Artiguenave F."/>
            <person name="Arun A."/>
            <person name="Aury J.M."/>
            <person name="Barbosa-Neto J.F."/>
            <person name="Bothwell J.H."/>
            <person name="Bouget F.Y."/>
            <person name="Brillet L."/>
            <person name="Cabello-Hurtado F."/>
            <person name="Capella-Gutierrez S."/>
            <person name="Charrier B."/>
            <person name="Cladiere L."/>
            <person name="Cock J.M."/>
            <person name="Coelho S.M."/>
            <person name="Colleoni C."/>
            <person name="Czjzek M."/>
            <person name="Da Silva C."/>
            <person name="Delage L."/>
            <person name="Denoeud F."/>
            <person name="Deschamps P."/>
            <person name="Dittami S.M."/>
            <person name="Gabaldon T."/>
            <person name="Gachon C.M."/>
            <person name="Groisillier A."/>
            <person name="Herve C."/>
            <person name="Jabbari K."/>
            <person name="Katinka M."/>
            <person name="Kloareg B."/>
            <person name="Kowalczyk N."/>
            <person name="Labadie K."/>
            <person name="Leblanc C."/>
            <person name="Lopez P.J."/>
            <person name="McLachlan D.H."/>
            <person name="Meslet-Cladiere L."/>
            <person name="Moustafa A."/>
            <person name="Nehr Z."/>
            <person name="Nyvall Collen P."/>
            <person name="Panaud O."/>
            <person name="Partensky F."/>
            <person name="Poulain J."/>
            <person name="Rensing S.A."/>
            <person name="Rousvoal S."/>
            <person name="Samson G."/>
            <person name="Symeonidi A."/>
            <person name="Weissenbach J."/>
            <person name="Zambounis A."/>
            <person name="Wincker P."/>
            <person name="Boyen C."/>
        </authorList>
    </citation>
    <scope>NUCLEOTIDE SEQUENCE [LARGE SCALE GENOMIC DNA]</scope>
    <source>
        <strain evidence="2">cv. Stackhouse</strain>
    </source>
</reference>
<keyword evidence="2" id="KW-1185">Reference proteome</keyword>
<dbReference type="RefSeq" id="XP_005711354.1">
    <property type="nucleotide sequence ID" value="XM_005711297.1"/>
</dbReference>